<accession>A0AB36JZU8</accession>
<dbReference type="EMBL" id="MUEO01000080">
    <property type="protein sequence ID" value="OOE40195.1"/>
    <property type="molecule type" value="Genomic_DNA"/>
</dbReference>
<gene>
    <name evidence="1" type="ORF">BZG09_16610</name>
</gene>
<dbReference type="AlphaFoldDB" id="A0AB36JZU8"/>
<reference evidence="1 2" key="1">
    <citation type="journal article" date="2017" name="Genome Announc.">
        <title>Draft Genome Sequences of Salinivibrio proteolyticus, Salinivibrio sharmensis, Salinivibrio siamensis, Salinivibrio costicola subsp. alcaliphilus, Salinivibrio costicola subsp. vallismortis, and 29 New Isolates Belonging to the Genus Salinivibrio.</title>
        <authorList>
            <person name="Lopez-Hermoso C."/>
            <person name="de la Haba R.R."/>
            <person name="Sanchez-Porro C."/>
            <person name="Bayliss S.C."/>
            <person name="Feil E.J."/>
            <person name="Ventosa A."/>
        </authorList>
    </citation>
    <scope>NUCLEOTIDE SEQUENCE [LARGE SCALE GENOMIC DNA]</scope>
    <source>
        <strain evidence="1 2">IC202</strain>
    </source>
</reference>
<protein>
    <submittedName>
        <fullName evidence="1">Uncharacterized protein</fullName>
    </submittedName>
</protein>
<comment type="caution">
    <text evidence="1">The sequence shown here is derived from an EMBL/GenBank/DDBJ whole genome shotgun (WGS) entry which is preliminary data.</text>
</comment>
<evidence type="ECO:0000313" key="1">
    <source>
        <dbReference type="EMBL" id="OOE40195.1"/>
    </source>
</evidence>
<name>A0AB36JZU8_9GAMM</name>
<dbReference type="RefSeq" id="WP_077459675.1">
    <property type="nucleotide sequence ID" value="NZ_MUEO01000080.1"/>
</dbReference>
<dbReference type="Proteomes" id="UP000188726">
    <property type="component" value="Unassembled WGS sequence"/>
</dbReference>
<proteinExistence type="predicted"/>
<evidence type="ECO:0000313" key="2">
    <source>
        <dbReference type="Proteomes" id="UP000188726"/>
    </source>
</evidence>
<sequence>MPNLKNSIISDILNNLNYGDFCRDDFTTDFPDGSSTLAKLVFSSLPKYEFVIEEHMTGGNRFALALMQQPEPERKKVIRTIESPGDYRNDEYHTHNDISDAVDRVIYWVKNIREDLIHSKDAVRTTIDDITAEFQSSIDENIENPEQYFQDEEKVDLIAKLDELQKRVESLEAEMGIDPKQAKVIETAIEKSKADVDLYPKGVWYKTAGTKLMKLFKEALKTNEGREIASDIIKKLIS</sequence>
<organism evidence="1 2">
    <name type="scientific">Salinivibrio kushneri</name>
    <dbReference type="NCBI Taxonomy" id="1908198"/>
    <lineage>
        <taxon>Bacteria</taxon>
        <taxon>Pseudomonadati</taxon>
        <taxon>Pseudomonadota</taxon>
        <taxon>Gammaproteobacteria</taxon>
        <taxon>Vibrionales</taxon>
        <taxon>Vibrionaceae</taxon>
        <taxon>Salinivibrio</taxon>
    </lineage>
</organism>